<dbReference type="EMBL" id="AMZH03010228">
    <property type="protein sequence ID" value="RRT55143.1"/>
    <property type="molecule type" value="Genomic_DNA"/>
</dbReference>
<sequence>MPAGNRLQASNLPLAGSLSRPYKGPSHGRPPLQGVWPWLAAPHCYVHCKNAARTLRIELRGVFGSLGIVGSVLSILLLDGPGGGPREESTWGCFWSSRLPATSASVAIYWLALCNILGTVVEVTGIEAAVAEVGAWGHVQDSGGWSPEDSTESAATQRRRGASGRSSRRRSDAAGGVESNNVGPSNWQRHGYDWEVATGSLLGGRAEHREKKRDAGKGELLSFESENEFVVPSQQSTERRWAVALIGALGRGDSNRGGSGCGERVAARWQER</sequence>
<evidence type="ECO:0000313" key="3">
    <source>
        <dbReference type="Proteomes" id="UP000287651"/>
    </source>
</evidence>
<organism evidence="2 3">
    <name type="scientific">Ensete ventricosum</name>
    <name type="common">Abyssinian banana</name>
    <name type="synonym">Musa ensete</name>
    <dbReference type="NCBI Taxonomy" id="4639"/>
    <lineage>
        <taxon>Eukaryota</taxon>
        <taxon>Viridiplantae</taxon>
        <taxon>Streptophyta</taxon>
        <taxon>Embryophyta</taxon>
        <taxon>Tracheophyta</taxon>
        <taxon>Spermatophyta</taxon>
        <taxon>Magnoliopsida</taxon>
        <taxon>Liliopsida</taxon>
        <taxon>Zingiberales</taxon>
        <taxon>Musaceae</taxon>
        <taxon>Ensete</taxon>
    </lineage>
</organism>
<feature type="region of interest" description="Disordered" evidence="1">
    <location>
        <begin position="252"/>
        <end position="272"/>
    </location>
</feature>
<feature type="compositionally biased region" description="Basic residues" evidence="1">
    <location>
        <begin position="157"/>
        <end position="168"/>
    </location>
</feature>
<evidence type="ECO:0000313" key="2">
    <source>
        <dbReference type="EMBL" id="RRT55143.1"/>
    </source>
</evidence>
<feature type="region of interest" description="Disordered" evidence="1">
    <location>
        <begin position="141"/>
        <end position="189"/>
    </location>
</feature>
<gene>
    <name evidence="2" type="ORF">B296_00032571</name>
</gene>
<reference evidence="2 3" key="1">
    <citation type="journal article" date="2014" name="Agronomy (Basel)">
        <title>A Draft Genome Sequence for Ensete ventricosum, the Drought-Tolerant Tree Against Hunger.</title>
        <authorList>
            <person name="Harrison J."/>
            <person name="Moore K.A."/>
            <person name="Paszkiewicz K."/>
            <person name="Jones T."/>
            <person name="Grant M."/>
            <person name="Ambacheew D."/>
            <person name="Muzemil S."/>
            <person name="Studholme D.J."/>
        </authorList>
    </citation>
    <scope>NUCLEOTIDE SEQUENCE [LARGE SCALE GENOMIC DNA]</scope>
</reference>
<dbReference type="AlphaFoldDB" id="A0A426YTT1"/>
<comment type="caution">
    <text evidence="2">The sequence shown here is derived from an EMBL/GenBank/DDBJ whole genome shotgun (WGS) entry which is preliminary data.</text>
</comment>
<protein>
    <submittedName>
        <fullName evidence="2">Uncharacterized protein</fullName>
    </submittedName>
</protein>
<accession>A0A426YTT1</accession>
<evidence type="ECO:0000256" key="1">
    <source>
        <dbReference type="SAM" id="MobiDB-lite"/>
    </source>
</evidence>
<proteinExistence type="predicted"/>
<feature type="compositionally biased region" description="Polar residues" evidence="1">
    <location>
        <begin position="178"/>
        <end position="188"/>
    </location>
</feature>
<name>A0A426YTT1_ENSVE</name>
<dbReference type="Proteomes" id="UP000287651">
    <property type="component" value="Unassembled WGS sequence"/>
</dbReference>